<evidence type="ECO:0000259" key="3">
    <source>
        <dbReference type="Pfam" id="PF25298"/>
    </source>
</evidence>
<dbReference type="InParanoid" id="T1IBR9"/>
<feature type="region of interest" description="Disordered" evidence="2">
    <location>
        <begin position="277"/>
        <end position="317"/>
    </location>
</feature>
<dbReference type="STRING" id="13249.T1IBR9"/>
<dbReference type="OMA" id="ECYRIKA"/>
<protein>
    <recommendedName>
        <fullName evidence="3">FP protein C-terminal domain-containing protein</fullName>
    </recommendedName>
</protein>
<keyword evidence="5" id="KW-1185">Reference proteome</keyword>
<accession>T1IBR9</accession>
<evidence type="ECO:0000313" key="4">
    <source>
        <dbReference type="EnsemblMetazoa" id="RPRC013739-PA"/>
    </source>
</evidence>
<keyword evidence="1" id="KW-0175">Coiled coil</keyword>
<dbReference type="EMBL" id="ACPB03014518">
    <property type="status" value="NOT_ANNOTATED_CDS"/>
    <property type="molecule type" value="Genomic_DNA"/>
</dbReference>
<dbReference type="AlphaFoldDB" id="T1IBR9"/>
<reference evidence="4" key="1">
    <citation type="submission" date="2015-05" db="UniProtKB">
        <authorList>
            <consortium name="EnsemblMetazoa"/>
        </authorList>
    </citation>
    <scope>IDENTIFICATION</scope>
</reference>
<dbReference type="EnsemblMetazoa" id="RPRC013739-RA">
    <property type="protein sequence ID" value="RPRC013739-PA"/>
    <property type="gene ID" value="RPRC013739"/>
</dbReference>
<dbReference type="Pfam" id="PF25298">
    <property type="entry name" value="Baculo_FP_2nd"/>
    <property type="match status" value="1"/>
</dbReference>
<dbReference type="InterPro" id="IPR057251">
    <property type="entry name" value="FP_C"/>
</dbReference>
<dbReference type="HOGENOM" id="CLU_072175_0_0_1"/>
<evidence type="ECO:0000313" key="5">
    <source>
        <dbReference type="Proteomes" id="UP000015103"/>
    </source>
</evidence>
<sequence length="317" mass="35916">MSAANESGDMPASEILVKSGGTDALSCILQRINSIHEDLKKDISDLRAENKEINKTLNNFKDEIKLNITTVTNDLSKLKNKMIAANQENLYLKECINNLQATLNENTQVLKFNKIKVTNVPTNINLDILTVVKKISLVIRYELLENSLEECYRIKALNSNNSPIIFKFVKNCDKLQFLDCYRKYIRNSTLTLNSVLNASDDANLNTQLYISEHMSPQTYKLFKQAKNLKNVGKVKFVWFRNNKILVRKVEGVPAAVIRSELDIQHLFGQFAATPLSDETEIDGPETDRSDSSRSGATRKRKTKKSPTGSIKPFLKKK</sequence>
<proteinExistence type="predicted"/>
<feature type="coiled-coil region" evidence="1">
    <location>
        <begin position="29"/>
        <end position="88"/>
    </location>
</feature>
<organism evidence="4 5">
    <name type="scientific">Rhodnius prolixus</name>
    <name type="common">Triatomid bug</name>
    <dbReference type="NCBI Taxonomy" id="13249"/>
    <lineage>
        <taxon>Eukaryota</taxon>
        <taxon>Metazoa</taxon>
        <taxon>Ecdysozoa</taxon>
        <taxon>Arthropoda</taxon>
        <taxon>Hexapoda</taxon>
        <taxon>Insecta</taxon>
        <taxon>Pterygota</taxon>
        <taxon>Neoptera</taxon>
        <taxon>Paraneoptera</taxon>
        <taxon>Hemiptera</taxon>
        <taxon>Heteroptera</taxon>
        <taxon>Panheteroptera</taxon>
        <taxon>Cimicomorpha</taxon>
        <taxon>Reduviidae</taxon>
        <taxon>Triatominae</taxon>
        <taxon>Rhodnius</taxon>
    </lineage>
</organism>
<feature type="domain" description="FP protein C-terminal" evidence="3">
    <location>
        <begin position="216"/>
        <end position="266"/>
    </location>
</feature>
<dbReference type="VEuPathDB" id="VectorBase:RPRC013739"/>
<evidence type="ECO:0000256" key="1">
    <source>
        <dbReference type="SAM" id="Coils"/>
    </source>
</evidence>
<name>T1IBR9_RHOPR</name>
<dbReference type="Proteomes" id="UP000015103">
    <property type="component" value="Unassembled WGS sequence"/>
</dbReference>
<evidence type="ECO:0000256" key="2">
    <source>
        <dbReference type="SAM" id="MobiDB-lite"/>
    </source>
</evidence>